<name>A0A182SR48_9DIPT</name>
<proteinExistence type="predicted"/>
<dbReference type="VEuPathDB" id="VectorBase:AMAM011740"/>
<dbReference type="AlphaFoldDB" id="A0A182SR48"/>
<dbReference type="SUPFAM" id="SSF57756">
    <property type="entry name" value="Retrovirus zinc finger-like domains"/>
    <property type="match status" value="1"/>
</dbReference>
<keyword evidence="1" id="KW-0862">Zinc</keyword>
<evidence type="ECO:0000313" key="3">
    <source>
        <dbReference type="EnsemblMetazoa" id="AMAM011740-PA"/>
    </source>
</evidence>
<evidence type="ECO:0000259" key="2">
    <source>
        <dbReference type="PROSITE" id="PS50158"/>
    </source>
</evidence>
<accession>A0A182SR48</accession>
<dbReference type="Gene3D" id="4.10.60.10">
    <property type="entry name" value="Zinc finger, CCHC-type"/>
    <property type="match status" value="1"/>
</dbReference>
<dbReference type="InterPro" id="IPR036875">
    <property type="entry name" value="Znf_CCHC_sf"/>
</dbReference>
<dbReference type="EnsemblMetazoa" id="AMAM011740-RA">
    <property type="protein sequence ID" value="AMAM011740-PA"/>
    <property type="gene ID" value="AMAM011740"/>
</dbReference>
<dbReference type="Pfam" id="PF00098">
    <property type="entry name" value="zf-CCHC"/>
    <property type="match status" value="1"/>
</dbReference>
<evidence type="ECO:0000313" key="4">
    <source>
        <dbReference type="Proteomes" id="UP000075901"/>
    </source>
</evidence>
<dbReference type="SMART" id="SM00343">
    <property type="entry name" value="ZnF_C2HC"/>
    <property type="match status" value="2"/>
</dbReference>
<keyword evidence="1" id="KW-0479">Metal-binding</keyword>
<keyword evidence="1" id="KW-0863">Zinc-finger</keyword>
<keyword evidence="4" id="KW-1185">Reference proteome</keyword>
<dbReference type="Proteomes" id="UP000075901">
    <property type="component" value="Unassembled WGS sequence"/>
</dbReference>
<dbReference type="GO" id="GO:0008270">
    <property type="term" value="F:zinc ion binding"/>
    <property type="evidence" value="ECO:0007669"/>
    <property type="project" value="UniProtKB-KW"/>
</dbReference>
<reference evidence="3" key="2">
    <citation type="submission" date="2020-05" db="UniProtKB">
        <authorList>
            <consortium name="EnsemblMetazoa"/>
        </authorList>
    </citation>
    <scope>IDENTIFICATION</scope>
    <source>
        <strain evidence="3">maculatus3</strain>
    </source>
</reference>
<dbReference type="GO" id="GO:0003676">
    <property type="term" value="F:nucleic acid binding"/>
    <property type="evidence" value="ECO:0007669"/>
    <property type="project" value="InterPro"/>
</dbReference>
<feature type="domain" description="CCHC-type" evidence="2">
    <location>
        <begin position="90"/>
        <end position="105"/>
    </location>
</feature>
<organism evidence="3 4">
    <name type="scientific">Anopheles maculatus</name>
    <dbReference type="NCBI Taxonomy" id="74869"/>
    <lineage>
        <taxon>Eukaryota</taxon>
        <taxon>Metazoa</taxon>
        <taxon>Ecdysozoa</taxon>
        <taxon>Arthropoda</taxon>
        <taxon>Hexapoda</taxon>
        <taxon>Insecta</taxon>
        <taxon>Pterygota</taxon>
        <taxon>Neoptera</taxon>
        <taxon>Endopterygota</taxon>
        <taxon>Diptera</taxon>
        <taxon>Nematocera</taxon>
        <taxon>Culicoidea</taxon>
        <taxon>Culicidae</taxon>
        <taxon>Anophelinae</taxon>
        <taxon>Anopheles</taxon>
        <taxon>Anopheles maculatus group</taxon>
    </lineage>
</organism>
<sequence length="214" mass="24720">MEKHKCKSERVEHNAANDYYIAQPLRNVKEAPKSYLQHQLNDDRKRIKSATVKQETQRASQPFPNFELECNACGEVGHFTGDCRYYTRLCFYCRQEGHIVRICPKRKRARERSSRTHRNGSVYHPVAIRKARNVTHAKQKQPRHHATVAHKRTHPNGEEYAYHLPPGVRCKSRAPVGTVIAIGTVEDFADDDTLQRRNSNGCNDIIFHILCCCL</sequence>
<dbReference type="InterPro" id="IPR001878">
    <property type="entry name" value="Znf_CCHC"/>
</dbReference>
<reference evidence="4" key="1">
    <citation type="submission" date="2013-09" db="EMBL/GenBank/DDBJ databases">
        <title>The Genome Sequence of Anopheles maculatus species B.</title>
        <authorList>
            <consortium name="The Broad Institute Genomics Platform"/>
            <person name="Neafsey D.E."/>
            <person name="Besansky N."/>
            <person name="Howell P."/>
            <person name="Walton C."/>
            <person name="Young S.K."/>
            <person name="Zeng Q."/>
            <person name="Gargeya S."/>
            <person name="Fitzgerald M."/>
            <person name="Haas B."/>
            <person name="Abouelleil A."/>
            <person name="Allen A.W."/>
            <person name="Alvarado L."/>
            <person name="Arachchi H.M."/>
            <person name="Berlin A.M."/>
            <person name="Chapman S.B."/>
            <person name="Gainer-Dewar J."/>
            <person name="Goldberg J."/>
            <person name="Griggs A."/>
            <person name="Gujja S."/>
            <person name="Hansen M."/>
            <person name="Howarth C."/>
            <person name="Imamovic A."/>
            <person name="Ireland A."/>
            <person name="Larimer J."/>
            <person name="McCowan C."/>
            <person name="Murphy C."/>
            <person name="Pearson M."/>
            <person name="Poon T.W."/>
            <person name="Priest M."/>
            <person name="Roberts A."/>
            <person name="Saif S."/>
            <person name="Shea T."/>
            <person name="Sisk P."/>
            <person name="Sykes S."/>
            <person name="Wortman J."/>
            <person name="Nusbaum C."/>
            <person name="Birren B."/>
        </authorList>
    </citation>
    <scope>NUCLEOTIDE SEQUENCE [LARGE SCALE GENOMIC DNA]</scope>
    <source>
        <strain evidence="4">maculatus3</strain>
    </source>
</reference>
<feature type="domain" description="CCHC-type" evidence="2">
    <location>
        <begin position="70"/>
        <end position="84"/>
    </location>
</feature>
<protein>
    <recommendedName>
        <fullName evidence="2">CCHC-type domain-containing protein</fullName>
    </recommendedName>
</protein>
<dbReference type="PROSITE" id="PS50158">
    <property type="entry name" value="ZF_CCHC"/>
    <property type="match status" value="2"/>
</dbReference>
<evidence type="ECO:0000256" key="1">
    <source>
        <dbReference type="PROSITE-ProRule" id="PRU00047"/>
    </source>
</evidence>